<dbReference type="EMBL" id="JABFNT010000241">
    <property type="protein sequence ID" value="NOJ83786.1"/>
    <property type="molecule type" value="Genomic_DNA"/>
</dbReference>
<dbReference type="InterPro" id="IPR010119">
    <property type="entry name" value="Gluconeogen_factor"/>
</dbReference>
<comment type="function">
    <text evidence="2">Required for morphogenesis under gluconeogenic growth conditions.</text>
</comment>
<dbReference type="Proteomes" id="UP000533080">
    <property type="component" value="Unassembled WGS sequence"/>
</dbReference>
<evidence type="ECO:0000256" key="1">
    <source>
        <dbReference type="ARBA" id="ARBA00022490"/>
    </source>
</evidence>
<dbReference type="Pfam" id="PF01933">
    <property type="entry name" value="CofD"/>
    <property type="match status" value="1"/>
</dbReference>
<protein>
    <recommendedName>
        <fullName evidence="2">Putative gluconeogenesis factor</fullName>
    </recommendedName>
</protein>
<gene>
    <name evidence="3" type="ORF">HNV28_36685</name>
</gene>
<name>A0A7Y4MV23_MYXXA</name>
<dbReference type="Gene3D" id="3.40.50.10680">
    <property type="entry name" value="CofD-like domains"/>
    <property type="match status" value="1"/>
</dbReference>
<comment type="caution">
    <text evidence="3">The sequence shown here is derived from an EMBL/GenBank/DDBJ whole genome shotgun (WGS) entry which is preliminary data.</text>
</comment>
<dbReference type="RefSeq" id="WP_171445493.1">
    <property type="nucleotide sequence ID" value="NZ_JABFNS010000246.1"/>
</dbReference>
<dbReference type="GO" id="GO:0005737">
    <property type="term" value="C:cytoplasm"/>
    <property type="evidence" value="ECO:0007669"/>
    <property type="project" value="UniProtKB-SubCell"/>
</dbReference>
<organism evidence="3 4">
    <name type="scientific">Myxococcus xanthus</name>
    <dbReference type="NCBI Taxonomy" id="34"/>
    <lineage>
        <taxon>Bacteria</taxon>
        <taxon>Pseudomonadati</taxon>
        <taxon>Myxococcota</taxon>
        <taxon>Myxococcia</taxon>
        <taxon>Myxococcales</taxon>
        <taxon>Cystobacterineae</taxon>
        <taxon>Myxococcaceae</taxon>
        <taxon>Myxococcus</taxon>
    </lineage>
</organism>
<dbReference type="CDD" id="cd07187">
    <property type="entry name" value="YvcK_like"/>
    <property type="match status" value="1"/>
</dbReference>
<evidence type="ECO:0000256" key="2">
    <source>
        <dbReference type="HAMAP-Rule" id="MF_00973"/>
    </source>
</evidence>
<dbReference type="GO" id="GO:0008360">
    <property type="term" value="P:regulation of cell shape"/>
    <property type="evidence" value="ECO:0007669"/>
    <property type="project" value="UniProtKB-UniRule"/>
</dbReference>
<dbReference type="PANTHER" id="PTHR30135:SF3">
    <property type="entry name" value="GLUCONEOGENESIS FACTOR-RELATED"/>
    <property type="match status" value="1"/>
</dbReference>
<dbReference type="PANTHER" id="PTHR30135">
    <property type="entry name" value="UNCHARACTERIZED PROTEIN YVCK-RELATED"/>
    <property type="match status" value="1"/>
</dbReference>
<dbReference type="AlphaFoldDB" id="A0A7Y4MV23"/>
<dbReference type="InterPro" id="IPR038136">
    <property type="entry name" value="CofD-like_dom_sf"/>
</dbReference>
<dbReference type="HAMAP" id="MF_00973">
    <property type="entry name" value="Gluconeogen_factor"/>
    <property type="match status" value="1"/>
</dbReference>
<dbReference type="InterPro" id="IPR002882">
    <property type="entry name" value="CofD"/>
</dbReference>
<reference evidence="3 4" key="1">
    <citation type="submission" date="2020-05" db="EMBL/GenBank/DDBJ databases">
        <authorList>
            <person name="Whitworth D."/>
        </authorList>
    </citation>
    <scope>NUCLEOTIDE SEQUENCE [LARGE SCALE GENOMIC DNA]</scope>
    <source>
        <strain evidence="3 4">AM005</strain>
    </source>
</reference>
<proteinExistence type="inferred from homology"/>
<comment type="subcellular location">
    <subcellularLocation>
        <location evidence="2">Cytoplasm</location>
    </subcellularLocation>
</comment>
<sequence>MVGMDMEAPLPAEWAEARRRLELERQGNEVLQGQVDRPTRIVAIGGGTGLPMVLRGLARRAIPKAREPGIDITAVVAMSDDGGSSGRLRRQHGALPPGDIRNCLVALAGGKNALKDVFQFRFGGARGLAGHAVGNLLIAALAELKGDFMEAVRMSGELLGARGHVLPSTLASVQLVAQMHDDTEVVGERNICRAHGRVRRVTLSPRSPPPTEGLLESIYTADLIAIGPGSLYSSVLPNLLVDGVAQALKETRALKIMVANLMTQPGETDGMSCLDHVQAVTDHVGPVLDAVLVNGTLPMEEATRRYARRGSFVVSANPRDLIGAGVVPVQADLLKAGSRIRHDSRKVAACLLKMARSGL</sequence>
<dbReference type="GO" id="GO:0043743">
    <property type="term" value="F:LPPG:FO 2-phospho-L-lactate transferase activity"/>
    <property type="evidence" value="ECO:0007669"/>
    <property type="project" value="InterPro"/>
</dbReference>
<evidence type="ECO:0000313" key="3">
    <source>
        <dbReference type="EMBL" id="NOJ83786.1"/>
    </source>
</evidence>
<dbReference type="NCBIfam" id="TIGR01826">
    <property type="entry name" value="CofD_related"/>
    <property type="match status" value="1"/>
</dbReference>
<evidence type="ECO:0000313" key="4">
    <source>
        <dbReference type="Proteomes" id="UP000533080"/>
    </source>
</evidence>
<comment type="similarity">
    <text evidence="2">Belongs to the gluconeogenesis factor family.</text>
</comment>
<keyword evidence="1 2" id="KW-0963">Cytoplasm</keyword>
<accession>A0A7Y4MV23</accession>
<dbReference type="SUPFAM" id="SSF142338">
    <property type="entry name" value="CofD-like"/>
    <property type="match status" value="1"/>
</dbReference>